<dbReference type="SUPFAM" id="SSF53067">
    <property type="entry name" value="Actin-like ATPase domain"/>
    <property type="match status" value="2"/>
</dbReference>
<name>A0A9D1PW81_9BACT</name>
<dbReference type="Pfam" id="PF21447">
    <property type="entry name" value="Ppx-GppA_III"/>
    <property type="match status" value="1"/>
</dbReference>
<dbReference type="InterPro" id="IPR048950">
    <property type="entry name" value="Ppx_GppA_C"/>
</dbReference>
<dbReference type="GO" id="GO:0006357">
    <property type="term" value="P:regulation of transcription by RNA polymerase II"/>
    <property type="evidence" value="ECO:0007669"/>
    <property type="project" value="TreeGrafter"/>
</dbReference>
<dbReference type="Gene3D" id="3.30.420.40">
    <property type="match status" value="1"/>
</dbReference>
<dbReference type="CDD" id="cd00077">
    <property type="entry name" value="HDc"/>
    <property type="match status" value="1"/>
</dbReference>
<dbReference type="SUPFAM" id="SSF109604">
    <property type="entry name" value="HD-domain/PDEase-like"/>
    <property type="match status" value="1"/>
</dbReference>
<reference evidence="4" key="2">
    <citation type="submission" date="2021-04" db="EMBL/GenBank/DDBJ databases">
        <authorList>
            <person name="Gilroy R."/>
        </authorList>
    </citation>
    <scope>NUCLEOTIDE SEQUENCE</scope>
    <source>
        <strain evidence="4">ChiHecec2B26-446</strain>
    </source>
</reference>
<dbReference type="GO" id="GO:0016787">
    <property type="term" value="F:hydrolase activity"/>
    <property type="evidence" value="ECO:0007669"/>
    <property type="project" value="UniProtKB-KW"/>
</dbReference>
<reference evidence="4" key="1">
    <citation type="journal article" date="2021" name="PeerJ">
        <title>Extensive microbial diversity within the chicken gut microbiome revealed by metagenomics and culture.</title>
        <authorList>
            <person name="Gilroy R."/>
            <person name="Ravi A."/>
            <person name="Getino M."/>
            <person name="Pursley I."/>
            <person name="Horton D.L."/>
            <person name="Alikhan N.F."/>
            <person name="Baker D."/>
            <person name="Gharbi K."/>
            <person name="Hall N."/>
            <person name="Watson M."/>
            <person name="Adriaenssens E.M."/>
            <person name="Foster-Nyarko E."/>
            <person name="Jarju S."/>
            <person name="Secka A."/>
            <person name="Antonio M."/>
            <person name="Oren A."/>
            <person name="Chaudhuri R.R."/>
            <person name="La Ragione R."/>
            <person name="Hildebrand F."/>
            <person name="Pallen M.J."/>
        </authorList>
    </citation>
    <scope>NUCLEOTIDE SEQUENCE</scope>
    <source>
        <strain evidence="4">ChiHecec2B26-446</strain>
    </source>
</reference>
<evidence type="ECO:0000313" key="4">
    <source>
        <dbReference type="EMBL" id="HIW00715.1"/>
    </source>
</evidence>
<proteinExistence type="predicted"/>
<dbReference type="AlphaFoldDB" id="A0A9D1PW81"/>
<protein>
    <submittedName>
        <fullName evidence="4">Ppx/GppA family phosphatase</fullName>
    </submittedName>
</protein>
<sequence>MAAILTPPRGTGRVIAFIDLGSNSLRLLVARINIQGVVKVLNEAKQMVRLGEGAFIHHHLQPEAMERTLETLRSFADMCQGYGVEEYIAVATAATRDAVNGEEFLAEIRRETGIDFTVISGKEEARLIWRGVASGFEKSDTLRLYLDIGGGSTEIAAASTDAYQVLDSLKIGCVRLANIFPCGEKSVSAKQYEAMQMYVRNEGVHAFRRLADLNIPQIVASSGTAQNLAQITELMNRNSGSNAPDTAQTLTYRGLCRCVKELCSRTRQERAEMPGLNIKRLDVIIPGAAILQTVLEELNFDTVSITSRGLRDGMVTEYVERSCPGALLAPDASIREKSVLGLGRSCRFEEGHSRHVAELTLSLFDSAREVGLHDFSMEVRELLRYAALLHDVGIFITFSNHNVHSHYLISNSELLGFTDREVRFIAALAFFHRAKPSKKHRIFNELEPSAREVVKVVSVFLTVAEALDKSHMSAVASARFARQKKKCVLEVLCKMAAPLERGRLMRCEDRLKKLCGNDMQIVFEEPPARHFIAGTGEMPAAE</sequence>
<dbReference type="Pfam" id="PF02541">
    <property type="entry name" value="Ppx-GppA"/>
    <property type="match status" value="1"/>
</dbReference>
<dbReference type="InterPro" id="IPR030673">
    <property type="entry name" value="PyroPPase_GppA_Ppx"/>
</dbReference>
<evidence type="ECO:0000259" key="2">
    <source>
        <dbReference type="Pfam" id="PF02541"/>
    </source>
</evidence>
<dbReference type="Gene3D" id="1.10.3210.10">
    <property type="entry name" value="Hypothetical protein af1432"/>
    <property type="match status" value="1"/>
</dbReference>
<gene>
    <name evidence="4" type="ORF">H9894_05940</name>
</gene>
<dbReference type="PIRSF" id="PIRSF001267">
    <property type="entry name" value="Pyrophosphatase_GppA_Ppx"/>
    <property type="match status" value="1"/>
</dbReference>
<dbReference type="InterPro" id="IPR003607">
    <property type="entry name" value="HD/PDEase_dom"/>
</dbReference>
<dbReference type="PANTHER" id="PTHR30005:SF0">
    <property type="entry name" value="RETROGRADE REGULATION PROTEIN 2"/>
    <property type="match status" value="1"/>
</dbReference>
<evidence type="ECO:0000259" key="3">
    <source>
        <dbReference type="Pfam" id="PF21447"/>
    </source>
</evidence>
<evidence type="ECO:0000256" key="1">
    <source>
        <dbReference type="ARBA" id="ARBA00022801"/>
    </source>
</evidence>
<dbReference type="CDD" id="cd24006">
    <property type="entry name" value="ASKHA_NBD_PPX_GppA"/>
    <property type="match status" value="1"/>
</dbReference>
<dbReference type="PANTHER" id="PTHR30005">
    <property type="entry name" value="EXOPOLYPHOSPHATASE"/>
    <property type="match status" value="1"/>
</dbReference>
<evidence type="ECO:0000313" key="5">
    <source>
        <dbReference type="Proteomes" id="UP000886752"/>
    </source>
</evidence>
<comment type="caution">
    <text evidence="4">The sequence shown here is derived from an EMBL/GenBank/DDBJ whole genome shotgun (WGS) entry which is preliminary data.</text>
</comment>
<dbReference type="Proteomes" id="UP000886752">
    <property type="component" value="Unassembled WGS sequence"/>
</dbReference>
<feature type="domain" description="Ppx/GppA phosphatase C-terminal" evidence="3">
    <location>
        <begin position="334"/>
        <end position="488"/>
    </location>
</feature>
<accession>A0A9D1PW81</accession>
<dbReference type="InterPro" id="IPR050273">
    <property type="entry name" value="GppA/Ppx_hydrolase"/>
</dbReference>
<keyword evidence="1" id="KW-0378">Hydrolase</keyword>
<dbReference type="EMBL" id="DXHV01000060">
    <property type="protein sequence ID" value="HIW00715.1"/>
    <property type="molecule type" value="Genomic_DNA"/>
</dbReference>
<organism evidence="4 5">
    <name type="scientific">Candidatus Desulfovibrio intestinipullorum</name>
    <dbReference type="NCBI Taxonomy" id="2838536"/>
    <lineage>
        <taxon>Bacteria</taxon>
        <taxon>Pseudomonadati</taxon>
        <taxon>Thermodesulfobacteriota</taxon>
        <taxon>Desulfovibrionia</taxon>
        <taxon>Desulfovibrionales</taxon>
        <taxon>Desulfovibrionaceae</taxon>
        <taxon>Desulfovibrio</taxon>
    </lineage>
</organism>
<dbReference type="Gene3D" id="3.30.420.150">
    <property type="entry name" value="Exopolyphosphatase. Domain 2"/>
    <property type="match status" value="1"/>
</dbReference>
<feature type="domain" description="Ppx/GppA phosphatase N-terminal" evidence="2">
    <location>
        <begin position="29"/>
        <end position="319"/>
    </location>
</feature>
<dbReference type="InterPro" id="IPR043129">
    <property type="entry name" value="ATPase_NBD"/>
</dbReference>
<dbReference type="InterPro" id="IPR003695">
    <property type="entry name" value="Ppx_GppA_N"/>
</dbReference>